<dbReference type="Proteomes" id="UP000288859">
    <property type="component" value="Unassembled WGS sequence"/>
</dbReference>
<feature type="transmembrane region" description="Helical" evidence="2">
    <location>
        <begin position="670"/>
        <end position="692"/>
    </location>
</feature>
<accession>A0A438N9A2</accession>
<feature type="domain" description="DUF6536" evidence="3">
    <location>
        <begin position="75"/>
        <end position="231"/>
    </location>
</feature>
<dbReference type="AlphaFoldDB" id="A0A438N9A2"/>
<feature type="transmembrane region" description="Helical" evidence="2">
    <location>
        <begin position="623"/>
        <end position="650"/>
    </location>
</feature>
<organism evidence="4 5">
    <name type="scientific">Exophiala mesophila</name>
    <name type="common">Black yeast-like fungus</name>
    <dbReference type="NCBI Taxonomy" id="212818"/>
    <lineage>
        <taxon>Eukaryota</taxon>
        <taxon>Fungi</taxon>
        <taxon>Dikarya</taxon>
        <taxon>Ascomycota</taxon>
        <taxon>Pezizomycotina</taxon>
        <taxon>Eurotiomycetes</taxon>
        <taxon>Chaetothyriomycetidae</taxon>
        <taxon>Chaetothyriales</taxon>
        <taxon>Herpotrichiellaceae</taxon>
        <taxon>Exophiala</taxon>
    </lineage>
</organism>
<keyword evidence="2" id="KW-1133">Transmembrane helix</keyword>
<feature type="region of interest" description="Disordered" evidence="1">
    <location>
        <begin position="1"/>
        <end position="29"/>
    </location>
</feature>
<dbReference type="VEuPathDB" id="FungiDB:PV10_02043"/>
<evidence type="ECO:0000256" key="1">
    <source>
        <dbReference type="SAM" id="MobiDB-lite"/>
    </source>
</evidence>
<dbReference type="PANTHER" id="PTHR35395:SF1">
    <property type="entry name" value="DUF6536 DOMAIN-CONTAINING PROTEIN"/>
    <property type="match status" value="1"/>
</dbReference>
<name>A0A438N9A2_EXOME</name>
<keyword evidence="2" id="KW-0812">Transmembrane</keyword>
<proteinExistence type="predicted"/>
<feature type="transmembrane region" description="Helical" evidence="2">
    <location>
        <begin position="386"/>
        <end position="412"/>
    </location>
</feature>
<dbReference type="PANTHER" id="PTHR35395">
    <property type="entry name" value="DUF6536 DOMAIN-CONTAINING PROTEIN"/>
    <property type="match status" value="1"/>
</dbReference>
<dbReference type="Pfam" id="PF20163">
    <property type="entry name" value="DUF6536"/>
    <property type="match status" value="1"/>
</dbReference>
<keyword evidence="2" id="KW-0472">Membrane</keyword>
<feature type="transmembrane region" description="Helical" evidence="2">
    <location>
        <begin position="187"/>
        <end position="208"/>
    </location>
</feature>
<gene>
    <name evidence="4" type="ORF">B0A52_04549</name>
</gene>
<dbReference type="InterPro" id="IPR046623">
    <property type="entry name" value="DUF6536"/>
</dbReference>
<evidence type="ECO:0000256" key="2">
    <source>
        <dbReference type="SAM" id="Phobius"/>
    </source>
</evidence>
<feature type="transmembrane region" description="Helical" evidence="2">
    <location>
        <begin position="488"/>
        <end position="508"/>
    </location>
</feature>
<evidence type="ECO:0000313" key="4">
    <source>
        <dbReference type="EMBL" id="RVX72344.1"/>
    </source>
</evidence>
<feature type="compositionally biased region" description="Polar residues" evidence="1">
    <location>
        <begin position="8"/>
        <end position="17"/>
    </location>
</feature>
<feature type="transmembrane region" description="Helical" evidence="2">
    <location>
        <begin position="77"/>
        <end position="100"/>
    </location>
</feature>
<sequence>MRNFSRPGVSSATQSSYHPVEDTETAPEVTTVAAGFKSPSRENGLDSPVISKSKALLSPKGVEDGVMNKIQPDGWKFGASLAALAAGITAIINFAVAVYVTKISASGGALSSRVLIEMFHGDCGRTSTINTWSHLAINVVSTGLLAGSNFCMQCLVAPSRNDIDRAHAKAKWLDIGMPSVRNLRHVSMLRCCLWVLLSLSSLPLHLLFNSAFFSSIATTDYTVTFATPGFLEGDFFNYTRPAGASFRVPDLEDLVTETQQQVLVNASQFERLENADCVDAYASELITKRRSVIVISDQPPSPGNGSVLLAARAYTGQRSSSSYAWICPLPDSPYVIPGVSNTYTYPRGDNCPSQIDGNRLDIENWRPSNISADYCMSQLIEEKCGFYANLAILWTVFACNIVKLIIMAYIIVSSVIDKPLMTIGDAVASFIVDPDVATVNTGIQTKAKMVKLSRKKKVSVDKRWQVAEAGQWKVGPRRRRWLNAASKTRWSFTVFYFVACLATLGFLLPLGVSRLNNNTSIAKLYDRGLGKVLIDSLLDGWEISRMPVDNAVVSSVLVANSPQLTLSILYFAVNSLLTSMVSAQEWSRFSVNRTDRHQPRALRTSKPIGQQRRTYFLQLPYRFAVPLIGLSALLHWLISQSIFLAVISHYDPSGGLINAFEIATCGYSPIGMIFLIIIGSCILLGLVGFGLIPLDRNMPLVGSCSAAISAACHVNWPLDTGLDRREFAGLDPTIRLGEEARMEMIKGPLVWGEMIPDDKTFRRLGEEIASSGEGHYGFVAATGVDWRDRVRVPMNMM</sequence>
<reference evidence="4 5" key="1">
    <citation type="submission" date="2017-03" db="EMBL/GenBank/DDBJ databases">
        <title>Genomes of endolithic fungi from Antarctica.</title>
        <authorList>
            <person name="Coleine C."/>
            <person name="Masonjones S."/>
            <person name="Stajich J.E."/>
        </authorList>
    </citation>
    <scope>NUCLEOTIDE SEQUENCE [LARGE SCALE GENOMIC DNA]</scope>
    <source>
        <strain evidence="4 5">CCFEE 6314</strain>
    </source>
</reference>
<evidence type="ECO:0000313" key="5">
    <source>
        <dbReference type="Proteomes" id="UP000288859"/>
    </source>
</evidence>
<dbReference type="OrthoDB" id="5429634at2759"/>
<evidence type="ECO:0000259" key="3">
    <source>
        <dbReference type="Pfam" id="PF20163"/>
    </source>
</evidence>
<protein>
    <recommendedName>
        <fullName evidence="3">DUF6536 domain-containing protein</fullName>
    </recommendedName>
</protein>
<dbReference type="EMBL" id="NAJM01000013">
    <property type="protein sequence ID" value="RVX72344.1"/>
    <property type="molecule type" value="Genomic_DNA"/>
</dbReference>
<comment type="caution">
    <text evidence="4">The sequence shown here is derived from an EMBL/GenBank/DDBJ whole genome shotgun (WGS) entry which is preliminary data.</text>
</comment>